<dbReference type="PANTHER" id="PTHR11455">
    <property type="entry name" value="CRYPTOCHROME"/>
    <property type="match status" value="1"/>
</dbReference>
<evidence type="ECO:0000259" key="6">
    <source>
        <dbReference type="PROSITE" id="PS51645"/>
    </source>
</evidence>
<dbReference type="Pfam" id="PF00875">
    <property type="entry name" value="DNA_photolyase"/>
    <property type="match status" value="1"/>
</dbReference>
<reference evidence="7 8" key="1">
    <citation type="submission" date="2022-01" db="EMBL/GenBank/DDBJ databases">
        <title>Octadecabacter sp. nov., isolated from a marine alga.</title>
        <authorList>
            <person name="Jin M.S."/>
            <person name="Kim H.M."/>
            <person name="Han D.M."/>
            <person name="Jung J.J."/>
            <person name="Jeon C.O."/>
        </authorList>
    </citation>
    <scope>NUCLEOTIDE SEQUENCE [LARGE SCALE GENOMIC DNA]</scope>
    <source>
        <strain evidence="7 8">G9-8</strain>
    </source>
</reference>
<dbReference type="InterPro" id="IPR005101">
    <property type="entry name" value="Cryptochr/Photolyase_FAD-bd"/>
</dbReference>
<dbReference type="GO" id="GO:0003904">
    <property type="term" value="F:deoxyribodipyrimidine photo-lyase activity"/>
    <property type="evidence" value="ECO:0007669"/>
    <property type="project" value="UniProtKB-EC"/>
</dbReference>
<feature type="region of interest" description="Disordered" evidence="5">
    <location>
        <begin position="468"/>
        <end position="495"/>
    </location>
</feature>
<proteinExistence type="predicted"/>
<organism evidence="7 8">
    <name type="scientific">Octadecabacter dasysiphoniae</name>
    <dbReference type="NCBI Taxonomy" id="2909341"/>
    <lineage>
        <taxon>Bacteria</taxon>
        <taxon>Pseudomonadati</taxon>
        <taxon>Pseudomonadota</taxon>
        <taxon>Alphaproteobacteria</taxon>
        <taxon>Rhodobacterales</taxon>
        <taxon>Roseobacteraceae</taxon>
        <taxon>Octadecabacter</taxon>
    </lineage>
</organism>
<dbReference type="SUPFAM" id="SSF48173">
    <property type="entry name" value="Cryptochrome/photolyase FAD-binding domain"/>
    <property type="match status" value="1"/>
</dbReference>
<comment type="cofactor">
    <cofactor evidence="1">
        <name>(6R)-5,10-methylene-5,6,7,8-tetrahydrofolate</name>
        <dbReference type="ChEBI" id="CHEBI:15636"/>
    </cofactor>
</comment>
<dbReference type="SUPFAM" id="SSF52425">
    <property type="entry name" value="Cryptochrome/photolyase, N-terminal domain"/>
    <property type="match status" value="1"/>
</dbReference>
<evidence type="ECO:0000256" key="2">
    <source>
        <dbReference type="ARBA" id="ARBA00001974"/>
    </source>
</evidence>
<dbReference type="Gene3D" id="3.40.50.620">
    <property type="entry name" value="HUPs"/>
    <property type="match status" value="1"/>
</dbReference>
<evidence type="ECO:0000313" key="8">
    <source>
        <dbReference type="Proteomes" id="UP001200557"/>
    </source>
</evidence>
<dbReference type="Pfam" id="PF03441">
    <property type="entry name" value="FAD_binding_7"/>
    <property type="match status" value="1"/>
</dbReference>
<dbReference type="InterPro" id="IPR014729">
    <property type="entry name" value="Rossmann-like_a/b/a_fold"/>
</dbReference>
<accession>A0ABS9CSP1</accession>
<evidence type="ECO:0000256" key="5">
    <source>
        <dbReference type="SAM" id="MobiDB-lite"/>
    </source>
</evidence>
<feature type="domain" description="Photolyase/cryptochrome alpha/beta" evidence="6">
    <location>
        <begin position="1"/>
        <end position="129"/>
    </location>
</feature>
<dbReference type="RefSeq" id="WP_235224357.1">
    <property type="nucleotide sequence ID" value="NZ_JAKGAQ010000001.1"/>
</dbReference>
<comment type="cofactor">
    <cofactor evidence="2">
        <name>FAD</name>
        <dbReference type="ChEBI" id="CHEBI:57692"/>
    </cofactor>
</comment>
<evidence type="ECO:0000256" key="3">
    <source>
        <dbReference type="ARBA" id="ARBA00022630"/>
    </source>
</evidence>
<gene>
    <name evidence="7" type="ORF">L0664_04130</name>
</gene>
<dbReference type="InterPro" id="IPR006050">
    <property type="entry name" value="DNA_photolyase_N"/>
</dbReference>
<evidence type="ECO:0000256" key="1">
    <source>
        <dbReference type="ARBA" id="ARBA00001932"/>
    </source>
</evidence>
<dbReference type="InterPro" id="IPR002081">
    <property type="entry name" value="Cryptochrome/DNA_photolyase_1"/>
</dbReference>
<keyword evidence="3" id="KW-0285">Flavoprotein</keyword>
<dbReference type="EC" id="4.1.99.3" evidence="7"/>
<dbReference type="PROSITE" id="PS51645">
    <property type="entry name" value="PHR_CRY_ALPHA_BETA"/>
    <property type="match status" value="1"/>
</dbReference>
<dbReference type="Proteomes" id="UP001200557">
    <property type="component" value="Unassembled WGS sequence"/>
</dbReference>
<feature type="compositionally biased region" description="Basic and acidic residues" evidence="5">
    <location>
        <begin position="468"/>
        <end position="479"/>
    </location>
</feature>
<sequence length="495" mass="55745">MYIVWFKRDLRVQDHAALAAVPAGARVLPLYIVEPEYWKLPDTSGRQWAFIRDCLETLGKDLQASGAPLVIRSGDAVEVLERLRATHGVTHLLAHEETGNAWTFARDKRVIAWARGQGVQFDEFTGSGVVRRLKSRNGWAKARDAHVFGTVIDPPRTLNGVAALSDPIPAGPPDHCPDRQSGGRAQALSLLGGFLTQRGRDYRRAMSSPLDGEWACSRLSPHFAAGTITIREAAQATAARQRETFDPVWAKSLKSFQSRLAWRDHFMQKLEDQPGIETRCLHSAYEGMRGDNVALRAPWEKGETGLPFVDACMRSLIATGWLNFRMRSMLQAVASYHLWLDWRASGPHLARMFTDYEPGIHWSQVQMQSGTTGMNTVRIYNPIKQGFDQDPQGIFTRRWVPELANVPDQYVQEPWLWEGAQSLSYPPPIVDAKAAAGQARARIWDVRKGDRFRAEAAVVIDKHASRKDRQGRFVNDRSRAKTAKRKDQNQLSFDL</sequence>
<dbReference type="Gene3D" id="1.25.40.80">
    <property type="match status" value="1"/>
</dbReference>
<keyword evidence="7" id="KW-0456">Lyase</keyword>
<dbReference type="Gene3D" id="1.10.579.10">
    <property type="entry name" value="DNA Cyclobutane Dipyrimidine Photolyase, subunit A, domain 3"/>
    <property type="match status" value="1"/>
</dbReference>
<dbReference type="InterPro" id="IPR036155">
    <property type="entry name" value="Crypto/Photolyase_N_sf"/>
</dbReference>
<evidence type="ECO:0000313" key="7">
    <source>
        <dbReference type="EMBL" id="MCF2870246.1"/>
    </source>
</evidence>
<dbReference type="PANTHER" id="PTHR11455:SF9">
    <property type="entry name" value="CRYPTOCHROME CIRCADIAN CLOCK 5 ISOFORM X1"/>
    <property type="match status" value="1"/>
</dbReference>
<protein>
    <submittedName>
        <fullName evidence="7">Deoxyribodipyrimidine photo-lyase</fullName>
        <ecNumber evidence="7">4.1.99.3</ecNumber>
    </submittedName>
</protein>
<comment type="caution">
    <text evidence="7">The sequence shown here is derived from an EMBL/GenBank/DDBJ whole genome shotgun (WGS) entry which is preliminary data.</text>
</comment>
<keyword evidence="4" id="KW-0274">FAD</keyword>
<evidence type="ECO:0000256" key="4">
    <source>
        <dbReference type="ARBA" id="ARBA00022827"/>
    </source>
</evidence>
<name>A0ABS9CSP1_9RHOB</name>
<keyword evidence="8" id="KW-1185">Reference proteome</keyword>
<dbReference type="InterPro" id="IPR036134">
    <property type="entry name" value="Crypto/Photolyase_FAD-like_sf"/>
</dbReference>
<dbReference type="EMBL" id="JAKGAQ010000001">
    <property type="protein sequence ID" value="MCF2870246.1"/>
    <property type="molecule type" value="Genomic_DNA"/>
</dbReference>